<name>A0A8J4QTM3_9ROSI</name>
<keyword evidence="2" id="KW-1185">Reference proteome</keyword>
<accession>A0A8J4QTM3</accession>
<sequence length="84" mass="9330">MWPKPLRSETHKPQLTLSSKETIFGTWTGVYVVHLSGLSCSSIRLGCSVDVNGGDRCTKSPSWRNHMWFFAAETAGNMGRGWGK</sequence>
<evidence type="ECO:0000313" key="2">
    <source>
        <dbReference type="Proteomes" id="UP000737018"/>
    </source>
</evidence>
<reference evidence="1" key="1">
    <citation type="submission" date="2020-03" db="EMBL/GenBank/DDBJ databases">
        <title>Castanea mollissima Vanexum genome sequencing.</title>
        <authorList>
            <person name="Staton M."/>
        </authorList>
    </citation>
    <scope>NUCLEOTIDE SEQUENCE</scope>
    <source>
        <tissue evidence="1">Leaf</tissue>
    </source>
</reference>
<dbReference type="EMBL" id="JRKL02002571">
    <property type="protein sequence ID" value="KAF3958398.1"/>
    <property type="molecule type" value="Genomic_DNA"/>
</dbReference>
<protein>
    <submittedName>
        <fullName evidence="1">Uncharacterized protein</fullName>
    </submittedName>
</protein>
<organism evidence="1 2">
    <name type="scientific">Castanea mollissima</name>
    <name type="common">Chinese chestnut</name>
    <dbReference type="NCBI Taxonomy" id="60419"/>
    <lineage>
        <taxon>Eukaryota</taxon>
        <taxon>Viridiplantae</taxon>
        <taxon>Streptophyta</taxon>
        <taxon>Embryophyta</taxon>
        <taxon>Tracheophyta</taxon>
        <taxon>Spermatophyta</taxon>
        <taxon>Magnoliopsida</taxon>
        <taxon>eudicotyledons</taxon>
        <taxon>Gunneridae</taxon>
        <taxon>Pentapetalae</taxon>
        <taxon>rosids</taxon>
        <taxon>fabids</taxon>
        <taxon>Fagales</taxon>
        <taxon>Fagaceae</taxon>
        <taxon>Castanea</taxon>
    </lineage>
</organism>
<dbReference type="AlphaFoldDB" id="A0A8J4QTM3"/>
<evidence type="ECO:0000313" key="1">
    <source>
        <dbReference type="EMBL" id="KAF3958398.1"/>
    </source>
</evidence>
<comment type="caution">
    <text evidence="1">The sequence shown here is derived from an EMBL/GenBank/DDBJ whole genome shotgun (WGS) entry which is preliminary data.</text>
</comment>
<dbReference type="Proteomes" id="UP000737018">
    <property type="component" value="Unassembled WGS sequence"/>
</dbReference>
<gene>
    <name evidence="1" type="ORF">CMV_016698</name>
</gene>
<proteinExistence type="predicted"/>